<evidence type="ECO:0000313" key="2">
    <source>
        <dbReference type="Proteomes" id="UP000799779"/>
    </source>
</evidence>
<proteinExistence type="predicted"/>
<organism evidence="1 2">
    <name type="scientific">Amniculicola lignicola CBS 123094</name>
    <dbReference type="NCBI Taxonomy" id="1392246"/>
    <lineage>
        <taxon>Eukaryota</taxon>
        <taxon>Fungi</taxon>
        <taxon>Dikarya</taxon>
        <taxon>Ascomycota</taxon>
        <taxon>Pezizomycotina</taxon>
        <taxon>Dothideomycetes</taxon>
        <taxon>Pleosporomycetidae</taxon>
        <taxon>Pleosporales</taxon>
        <taxon>Amniculicolaceae</taxon>
        <taxon>Amniculicola</taxon>
    </lineage>
</organism>
<sequence>MASSNNATTGTARTCIDDNGDVILQLGKEDNSNGALLVSSRALAQGSRAFKAMFSDKWSGEMPTAASPQTVQLPDDNLDLVILLCLVLHHRSSDIPDHLTCAELADFTLLCDKYDCIGAARGWVRSWVLDLVSRIEKKDCSEKLILVAYVFDLPHEFYKVTQALLREKTFNVRLGVATHGHHLIPMEVFDRLRSAELNYHEGIRGALSFNHLSGLCTCGGNLPQLLNWYTIIEGYGGCDSSLCPMYGALCLEFTTAMAENGLFPIKINTLRGYQDLLSEMPDFQVELCDSPEGCLCSSVLLLRRCMKEQVDEVIASVNGICLDCIYTEEDGKARDCRAGAHN</sequence>
<reference evidence="1" key="1">
    <citation type="journal article" date="2020" name="Stud. Mycol.">
        <title>101 Dothideomycetes genomes: a test case for predicting lifestyles and emergence of pathogens.</title>
        <authorList>
            <person name="Haridas S."/>
            <person name="Albert R."/>
            <person name="Binder M."/>
            <person name="Bloem J."/>
            <person name="Labutti K."/>
            <person name="Salamov A."/>
            <person name="Andreopoulos B."/>
            <person name="Baker S."/>
            <person name="Barry K."/>
            <person name="Bills G."/>
            <person name="Bluhm B."/>
            <person name="Cannon C."/>
            <person name="Castanera R."/>
            <person name="Culley D."/>
            <person name="Daum C."/>
            <person name="Ezra D."/>
            <person name="Gonzalez J."/>
            <person name="Henrissat B."/>
            <person name="Kuo A."/>
            <person name="Liang C."/>
            <person name="Lipzen A."/>
            <person name="Lutzoni F."/>
            <person name="Magnuson J."/>
            <person name="Mondo S."/>
            <person name="Nolan M."/>
            <person name="Ohm R."/>
            <person name="Pangilinan J."/>
            <person name="Park H.-J."/>
            <person name="Ramirez L."/>
            <person name="Alfaro M."/>
            <person name="Sun H."/>
            <person name="Tritt A."/>
            <person name="Yoshinaga Y."/>
            <person name="Zwiers L.-H."/>
            <person name="Turgeon B."/>
            <person name="Goodwin S."/>
            <person name="Spatafora J."/>
            <person name="Crous P."/>
            <person name="Grigoriev I."/>
        </authorList>
    </citation>
    <scope>NUCLEOTIDE SEQUENCE</scope>
    <source>
        <strain evidence="1">CBS 123094</strain>
    </source>
</reference>
<dbReference type="OrthoDB" id="5275938at2759"/>
<evidence type="ECO:0000313" key="1">
    <source>
        <dbReference type="EMBL" id="KAF2002501.1"/>
    </source>
</evidence>
<evidence type="ECO:0008006" key="3">
    <source>
        <dbReference type="Google" id="ProtNLM"/>
    </source>
</evidence>
<gene>
    <name evidence="1" type="ORF">P154DRAFT_139782</name>
</gene>
<dbReference type="Proteomes" id="UP000799779">
    <property type="component" value="Unassembled WGS sequence"/>
</dbReference>
<protein>
    <recommendedName>
        <fullName evidence="3">BTB domain-containing protein</fullName>
    </recommendedName>
</protein>
<accession>A0A6A5WQN5</accession>
<keyword evidence="2" id="KW-1185">Reference proteome</keyword>
<name>A0A6A5WQN5_9PLEO</name>
<dbReference type="AlphaFoldDB" id="A0A6A5WQN5"/>
<dbReference type="EMBL" id="ML977577">
    <property type="protein sequence ID" value="KAF2002501.1"/>
    <property type="molecule type" value="Genomic_DNA"/>
</dbReference>